<protein>
    <submittedName>
        <fullName evidence="2">Uncharacterized protein</fullName>
    </submittedName>
</protein>
<dbReference type="EMBL" id="AEXL02000067">
    <property type="protein sequence ID" value="EIJ66354.1"/>
    <property type="molecule type" value="Genomic_DNA"/>
</dbReference>
<evidence type="ECO:0000313" key="2">
    <source>
        <dbReference type="EMBL" id="EIJ66354.1"/>
    </source>
</evidence>
<feature type="compositionally biased region" description="Basic and acidic residues" evidence="1">
    <location>
        <begin position="27"/>
        <end position="38"/>
    </location>
</feature>
<feature type="region of interest" description="Disordered" evidence="1">
    <location>
        <begin position="1"/>
        <end position="38"/>
    </location>
</feature>
<evidence type="ECO:0000313" key="3">
    <source>
        <dbReference type="Proteomes" id="UP000003423"/>
    </source>
</evidence>
<dbReference type="PATRIC" id="fig|859350.6.peg.637"/>
<keyword evidence="3" id="KW-1185">Reference proteome</keyword>
<feature type="compositionally biased region" description="Basic and acidic residues" evidence="1">
    <location>
        <begin position="1"/>
        <end position="11"/>
    </location>
</feature>
<organism evidence="2 3">
    <name type="scientific">Candidatus Nitrosopumilus salarius BD31</name>
    <dbReference type="NCBI Taxonomy" id="859350"/>
    <lineage>
        <taxon>Archaea</taxon>
        <taxon>Nitrososphaerota</taxon>
        <taxon>Nitrososphaeria</taxon>
        <taxon>Nitrosopumilales</taxon>
        <taxon>Nitrosopumilaceae</taxon>
        <taxon>Nitrosopumilus</taxon>
    </lineage>
</organism>
<proteinExistence type="predicted"/>
<comment type="caution">
    <text evidence="2">The sequence shown here is derived from an EMBL/GenBank/DDBJ whole genome shotgun (WGS) entry which is preliminary data.</text>
</comment>
<dbReference type="Proteomes" id="UP000003423">
    <property type="component" value="Unassembled WGS sequence"/>
</dbReference>
<sequence>MNDREMIDMTKKLPHGHNIGGGNSQKRRQEYKKEKNSE</sequence>
<name>I3D3R1_9ARCH</name>
<accession>I3D3R1</accession>
<evidence type="ECO:0000256" key="1">
    <source>
        <dbReference type="SAM" id="MobiDB-lite"/>
    </source>
</evidence>
<dbReference type="AlphaFoldDB" id="I3D3R1"/>
<reference evidence="2 3" key="1">
    <citation type="journal article" date="2012" name="J. Bacteriol.">
        <title>Genome sequence of "Candidatus Nitrosopumilus salaria" BD31, an ammonia-oxidizing archaeon from the San Francisco Bay estuary.</title>
        <authorList>
            <person name="Mosier A.C."/>
            <person name="Allen E.E."/>
            <person name="Kim M."/>
            <person name="Ferriera S."/>
            <person name="Francis C.A."/>
        </authorList>
    </citation>
    <scope>NUCLEOTIDE SEQUENCE [LARGE SCALE GENOMIC DNA]</scope>
    <source>
        <strain evidence="2 3">BD31</strain>
    </source>
</reference>
<gene>
    <name evidence="2" type="ORF">BD31_I1345</name>
</gene>